<dbReference type="Pfam" id="PF00462">
    <property type="entry name" value="Glutaredoxin"/>
    <property type="match status" value="1"/>
</dbReference>
<reference evidence="2" key="1">
    <citation type="journal article" date="2023" name="Comput. Struct. Biotechnol. J.">
        <title>Discovery of a novel marine Bacteroidetes with a rich repertoire of carbohydrate-active enzymes.</title>
        <authorList>
            <person name="Chen B."/>
            <person name="Liu G."/>
            <person name="Chen Q."/>
            <person name="Wang H."/>
            <person name="Liu L."/>
            <person name="Tang K."/>
        </authorList>
    </citation>
    <scope>NUCLEOTIDE SEQUENCE</scope>
    <source>
        <strain evidence="2">TK19036</strain>
    </source>
</reference>
<dbReference type="EMBL" id="CP120682">
    <property type="protein sequence ID" value="WKN34999.1"/>
    <property type="molecule type" value="Genomic_DNA"/>
</dbReference>
<feature type="domain" description="Glutaredoxin" evidence="1">
    <location>
        <begin position="8"/>
        <end position="63"/>
    </location>
</feature>
<dbReference type="InterPro" id="IPR002109">
    <property type="entry name" value="Glutaredoxin"/>
</dbReference>
<proteinExistence type="predicted"/>
<dbReference type="CDD" id="cd02976">
    <property type="entry name" value="NrdH"/>
    <property type="match status" value="1"/>
</dbReference>
<gene>
    <name evidence="2" type="ORF">K4G66_21720</name>
</gene>
<accession>A0AA49GJS8</accession>
<protein>
    <submittedName>
        <fullName evidence="2">Glutaredoxin family protein</fullName>
    </submittedName>
</protein>
<dbReference type="AlphaFoldDB" id="A0AA49GJS8"/>
<evidence type="ECO:0000259" key="1">
    <source>
        <dbReference type="Pfam" id="PF00462"/>
    </source>
</evidence>
<dbReference type="InterPro" id="IPR036249">
    <property type="entry name" value="Thioredoxin-like_sf"/>
</dbReference>
<reference evidence="2" key="2">
    <citation type="journal article" date="2024" name="Antonie Van Leeuwenhoek">
        <title>Roseihalotalea indica gen. nov., sp. nov., a halophilic Bacteroidetes from mesopelagic Southwest Indian Ocean with higher carbohydrate metabolic potential.</title>
        <authorList>
            <person name="Chen B."/>
            <person name="Zhang M."/>
            <person name="Lin D."/>
            <person name="Ye J."/>
            <person name="Tang K."/>
        </authorList>
    </citation>
    <scope>NUCLEOTIDE SEQUENCE</scope>
    <source>
        <strain evidence="2">TK19036</strain>
    </source>
</reference>
<name>A0AA49GJS8_9BACT</name>
<organism evidence="2">
    <name type="scientific">Roseihalotalea indica</name>
    <dbReference type="NCBI Taxonomy" id="2867963"/>
    <lineage>
        <taxon>Bacteria</taxon>
        <taxon>Pseudomonadati</taxon>
        <taxon>Bacteroidota</taxon>
        <taxon>Cytophagia</taxon>
        <taxon>Cytophagales</taxon>
        <taxon>Catalimonadaceae</taxon>
        <taxon>Roseihalotalea</taxon>
    </lineage>
</organism>
<dbReference type="Gene3D" id="3.40.30.10">
    <property type="entry name" value="Glutaredoxin"/>
    <property type="match status" value="1"/>
</dbReference>
<sequence length="84" mass="9958">MNPTQPILYGTDWCLKTSGLKNYLQRQWVDFTYRNVEEDEEAAQRVKNQYEGKLKFPVIEIEDTWLKNPGMGELREALKDHNLL</sequence>
<dbReference type="SUPFAM" id="SSF52833">
    <property type="entry name" value="Thioredoxin-like"/>
    <property type="match status" value="1"/>
</dbReference>
<evidence type="ECO:0000313" key="2">
    <source>
        <dbReference type="EMBL" id="WKN34999.1"/>
    </source>
</evidence>